<dbReference type="InterPro" id="IPR017896">
    <property type="entry name" value="4Fe4S_Fe-S-bd"/>
</dbReference>
<dbReference type="Pfam" id="PF04422">
    <property type="entry name" value="FrhB_FdhB_N"/>
    <property type="match status" value="1"/>
</dbReference>
<evidence type="ECO:0000259" key="1">
    <source>
        <dbReference type="PROSITE" id="PS51379"/>
    </source>
</evidence>
<dbReference type="Pfam" id="PF12838">
    <property type="entry name" value="Fer4_7"/>
    <property type="match status" value="1"/>
</dbReference>
<dbReference type="PANTHER" id="PTHR31332">
    <property type="entry name" value="7-HYDROXYMETHYL CHLOROPHYLL A REDUCTASE, CHLOROPLASTIC"/>
    <property type="match status" value="1"/>
</dbReference>
<dbReference type="InterPro" id="IPR007516">
    <property type="entry name" value="Co_F420_Hydgase/DH_bsu_N"/>
</dbReference>
<dbReference type="GeneID" id="74308801"/>
<gene>
    <name evidence="2" type="ORF">L6E24_13815</name>
</gene>
<proteinExistence type="predicted"/>
<dbReference type="KEGG" id="mend:L6E24_13815"/>
<dbReference type="InterPro" id="IPR007525">
    <property type="entry name" value="FrhB_FdhB_C"/>
</dbReference>
<sequence length="338" mass="36646">MKRKNYEDLKAEVWDTGRCSGCGACIAVCPADAIVFSTDDGSDNPVNTGYCKEVVDCVPCGACYAVCPRTDAVTIPKDVTGEYRRIVPAKSSFEITGKQSGGAVSAILLDGLERGTIDAVITISEDGWTRKPYSVMITSKEAILMKAGSRYNWHVPVLTALNEAVVGRKYSKIAIVGTPCVVQAARLMKESTNDLVKPFGNAIRLIVGLFCTESFDYDKLMQGKLKAEMNIEPWQIRRMDVKGKLEITTDREVVDLPLAELEDCIKEGCRICTDFTGLMSDLSAGSVGSEPDYTTLVIRNDAGEGFVSNAVESGKLEISGEINLGLIEKLSRAKLSRA</sequence>
<accession>A0A9E7PNZ7</accession>
<dbReference type="RefSeq" id="WP_257742543.1">
    <property type="nucleotide sequence ID" value="NZ_CP096115.1"/>
</dbReference>
<dbReference type="Gene3D" id="3.30.70.20">
    <property type="match status" value="1"/>
</dbReference>
<name>A0A9E7PNZ7_9EURY</name>
<reference evidence="2" key="1">
    <citation type="submission" date="2022-04" db="EMBL/GenBank/DDBJ databases">
        <title>Complete genome of Methanoplanus endosymbiosus DSM 3599.</title>
        <authorList>
            <person name="Chen S.-C."/>
            <person name="You Y.-T."/>
            <person name="Zhou Y.-Z."/>
            <person name="Lai M.-C."/>
        </authorList>
    </citation>
    <scope>NUCLEOTIDE SEQUENCE</scope>
    <source>
        <strain evidence="2">DSM 3599</strain>
    </source>
</reference>
<feature type="domain" description="4Fe-4S ferredoxin-type" evidence="1">
    <location>
        <begin position="48"/>
        <end position="78"/>
    </location>
</feature>
<dbReference type="GO" id="GO:0052592">
    <property type="term" value="F:oxidoreductase activity, acting on CH or CH2 groups, with an iron-sulfur protein as acceptor"/>
    <property type="evidence" value="ECO:0007669"/>
    <property type="project" value="TreeGrafter"/>
</dbReference>
<dbReference type="PANTHER" id="PTHR31332:SF0">
    <property type="entry name" value="7-HYDROXYMETHYL CHLOROPHYLL A REDUCTASE, CHLOROPLASTIC"/>
    <property type="match status" value="1"/>
</dbReference>
<dbReference type="Proteomes" id="UP001060368">
    <property type="component" value="Chromosome"/>
</dbReference>
<dbReference type="EMBL" id="CP096115">
    <property type="protein sequence ID" value="UUX92394.1"/>
    <property type="molecule type" value="Genomic_DNA"/>
</dbReference>
<protein>
    <submittedName>
        <fullName evidence="2">Coenzyme F420 hydrogenase/dehydrogenase, beta subunit C-terminal domain</fullName>
    </submittedName>
</protein>
<dbReference type="Pfam" id="PF04432">
    <property type="entry name" value="FrhB_FdhB_C"/>
    <property type="match status" value="1"/>
</dbReference>
<dbReference type="SUPFAM" id="SSF54862">
    <property type="entry name" value="4Fe-4S ferredoxins"/>
    <property type="match status" value="1"/>
</dbReference>
<evidence type="ECO:0000313" key="3">
    <source>
        <dbReference type="Proteomes" id="UP001060368"/>
    </source>
</evidence>
<keyword evidence="3" id="KW-1185">Reference proteome</keyword>
<dbReference type="InterPro" id="IPR045220">
    <property type="entry name" value="FRHB/FDHB/HCAR-like"/>
</dbReference>
<feature type="domain" description="4Fe-4S ferredoxin-type" evidence="1">
    <location>
        <begin position="10"/>
        <end position="39"/>
    </location>
</feature>
<dbReference type="PROSITE" id="PS51379">
    <property type="entry name" value="4FE4S_FER_2"/>
    <property type="match status" value="2"/>
</dbReference>
<evidence type="ECO:0000313" key="2">
    <source>
        <dbReference type="EMBL" id="UUX92394.1"/>
    </source>
</evidence>
<dbReference type="AlphaFoldDB" id="A0A9E7PNZ7"/>
<organism evidence="2 3">
    <name type="scientific">Methanoplanus endosymbiosus</name>
    <dbReference type="NCBI Taxonomy" id="33865"/>
    <lineage>
        <taxon>Archaea</taxon>
        <taxon>Methanobacteriati</taxon>
        <taxon>Methanobacteriota</taxon>
        <taxon>Stenosarchaea group</taxon>
        <taxon>Methanomicrobia</taxon>
        <taxon>Methanomicrobiales</taxon>
        <taxon>Methanomicrobiaceae</taxon>
        <taxon>Methanoplanus</taxon>
    </lineage>
</organism>